<dbReference type="HAMAP" id="MF_00022">
    <property type="entry name" value="Glu_tRNA_synth_type1"/>
    <property type="match status" value="1"/>
</dbReference>
<evidence type="ECO:0000256" key="11">
    <source>
        <dbReference type="HAMAP-Rule" id="MF_00022"/>
    </source>
</evidence>
<dbReference type="GO" id="GO:0004818">
    <property type="term" value="F:glutamate-tRNA ligase activity"/>
    <property type="evidence" value="ECO:0007669"/>
    <property type="project" value="UniProtKB-UniRule"/>
</dbReference>
<dbReference type="Pfam" id="PF19269">
    <property type="entry name" value="Anticodon_2"/>
    <property type="match status" value="1"/>
</dbReference>
<dbReference type="EC" id="6.1.1.17" evidence="11"/>
<evidence type="ECO:0000256" key="8">
    <source>
        <dbReference type="ARBA" id="ARBA00022917"/>
    </source>
</evidence>
<dbReference type="SUPFAM" id="SSF48163">
    <property type="entry name" value="An anticodon-binding domain of class I aminoacyl-tRNA synthetases"/>
    <property type="match status" value="1"/>
</dbReference>
<evidence type="ECO:0000256" key="5">
    <source>
        <dbReference type="ARBA" id="ARBA00022598"/>
    </source>
</evidence>
<comment type="similarity">
    <text evidence="2 11">Belongs to the class-I aminoacyl-tRNA synthetase family. Glutamate--tRNA ligase type 1 subfamily.</text>
</comment>
<comment type="catalytic activity">
    <reaction evidence="10 11">
        <text>tRNA(Glu) + L-glutamate + ATP = L-glutamyl-tRNA(Glu) + AMP + diphosphate</text>
        <dbReference type="Rhea" id="RHEA:23540"/>
        <dbReference type="Rhea" id="RHEA-COMP:9663"/>
        <dbReference type="Rhea" id="RHEA-COMP:9680"/>
        <dbReference type="ChEBI" id="CHEBI:29985"/>
        <dbReference type="ChEBI" id="CHEBI:30616"/>
        <dbReference type="ChEBI" id="CHEBI:33019"/>
        <dbReference type="ChEBI" id="CHEBI:78442"/>
        <dbReference type="ChEBI" id="CHEBI:78520"/>
        <dbReference type="ChEBI" id="CHEBI:456215"/>
        <dbReference type="EC" id="6.1.1.17"/>
    </reaction>
</comment>
<evidence type="ECO:0000256" key="7">
    <source>
        <dbReference type="ARBA" id="ARBA00022840"/>
    </source>
</evidence>
<sequence length="538" mass="61894">MTKAIRVRYAPSPTGLLHIGNARTALFNYLYARHYGGTFIIRIEDTDRKRHVEDGERSQLENLRWLGIDWDESPETHENYRQSERLDIYQKYVNELLDKGLAYKSYVTEEELAAERERQEAAGETPRYINEFLGMSEEEKAAYIAEREAAGIIPTVRLAVNESGVYKWTDMVKGEIEFEGGNIGGDWVIQKKDGYPTYNFAVVIDDHLMEISHVIRGDDHIANTPKQLMVYEALGWEAPEFGHMTLIINSETGKKLSKRDTNTLQFIEDYRKKGYLPEAVFNFIALLGWNPGGEHEIFSRQELIELFDEKRLSKSPAAFDQKKMDWMNNEYIKNADFERIFELAKPFLEKAGRLYEEPETLPQTKNRGLRQANNNSEFGTLGFMSVNQLFNYELPDSDSILTDMTKTTKKARKLVELYKPQMKSVDEIVPLTDLFFADFPELTDAEREVMAGETVPTVLTAFKEKLEAMSDADFVTENIFPQIKAVQKETGIKGKNLFMPIRIAVSGEMHGPELPDTIYLLGREKSIQHIENMLNQIQ</sequence>
<feature type="short sequence motif" description="'HIGH' region" evidence="11">
    <location>
        <begin position="11"/>
        <end position="21"/>
    </location>
</feature>
<dbReference type="FunFam" id="1.10.10.350:FF:000002">
    <property type="entry name" value="Glutamate--tRNA ligase"/>
    <property type="match status" value="1"/>
</dbReference>
<dbReference type="SUPFAM" id="SSF52374">
    <property type="entry name" value="Nucleotidylyl transferase"/>
    <property type="match status" value="1"/>
</dbReference>
<dbReference type="InterPro" id="IPR004527">
    <property type="entry name" value="Glu-tRNA-ligase_bac/mito"/>
</dbReference>
<dbReference type="PANTHER" id="PTHR43311:SF2">
    <property type="entry name" value="GLUTAMATE--TRNA LIGASE, MITOCHONDRIAL-RELATED"/>
    <property type="match status" value="1"/>
</dbReference>
<evidence type="ECO:0000256" key="4">
    <source>
        <dbReference type="ARBA" id="ARBA00022490"/>
    </source>
</evidence>
<comment type="function">
    <text evidence="11">Catalyzes the attachment of glutamate to tRNA(Glu) in a two-step reaction: glutamate is first activated by ATP to form Glu-AMP and then transferred to the acceptor end of tRNA(Glu).</text>
</comment>
<comment type="subcellular location">
    <subcellularLocation>
        <location evidence="1 11">Cytoplasm</location>
    </subcellularLocation>
</comment>
<dbReference type="Gene3D" id="3.40.50.620">
    <property type="entry name" value="HUPs"/>
    <property type="match status" value="1"/>
</dbReference>
<dbReference type="GO" id="GO:0005829">
    <property type="term" value="C:cytosol"/>
    <property type="evidence" value="ECO:0007669"/>
    <property type="project" value="TreeGrafter"/>
</dbReference>
<accession>A0AB74DUM7</accession>
<keyword evidence="9 11" id="KW-0030">Aminoacyl-tRNA synthetase</keyword>
<protein>
    <recommendedName>
        <fullName evidence="11">Glutamate--tRNA ligase</fullName>
        <ecNumber evidence="11">6.1.1.17</ecNumber>
    </recommendedName>
    <alternativeName>
        <fullName evidence="11">Glutamyl-tRNA synthetase</fullName>
        <shortName evidence="11">GluRS</shortName>
    </alternativeName>
</protein>
<evidence type="ECO:0000256" key="6">
    <source>
        <dbReference type="ARBA" id="ARBA00022741"/>
    </source>
</evidence>
<dbReference type="Gene3D" id="1.10.10.350">
    <property type="match status" value="1"/>
</dbReference>
<dbReference type="InterPro" id="IPR045462">
    <property type="entry name" value="aa-tRNA-synth_I_cd-bd"/>
</dbReference>
<dbReference type="AlphaFoldDB" id="A0AB74DUM7"/>
<evidence type="ECO:0000313" key="14">
    <source>
        <dbReference type="EMBL" id="RSI52858.1"/>
    </source>
</evidence>
<feature type="domain" description="Glutamyl/glutaminyl-tRNA synthetase class Ib catalytic" evidence="12">
    <location>
        <begin position="5"/>
        <end position="326"/>
    </location>
</feature>
<keyword evidence="8 11" id="KW-0648">Protein biosynthesis</keyword>
<dbReference type="Pfam" id="PF00749">
    <property type="entry name" value="tRNA-synt_1c"/>
    <property type="match status" value="1"/>
</dbReference>
<dbReference type="CDD" id="cd00808">
    <property type="entry name" value="GluRS_core"/>
    <property type="match status" value="1"/>
</dbReference>
<dbReference type="EMBL" id="RJND01000003">
    <property type="protein sequence ID" value="RSI52858.1"/>
    <property type="molecule type" value="Genomic_DNA"/>
</dbReference>
<reference evidence="14 15" key="1">
    <citation type="submission" date="2018-11" db="EMBL/GenBank/DDBJ databases">
        <title>Species Designations Belie Phenotypic and Genotypic Heterogeneity in Oral Streptococci.</title>
        <authorList>
            <person name="Velsko I."/>
        </authorList>
    </citation>
    <scope>NUCLEOTIDE SEQUENCE [LARGE SCALE GENOMIC DNA]</scope>
    <source>
        <strain evidence="14 15">BCC37</strain>
    </source>
</reference>
<organism evidence="14 15">
    <name type="scientific">Streptococcus sanguinis</name>
    <dbReference type="NCBI Taxonomy" id="1305"/>
    <lineage>
        <taxon>Bacteria</taxon>
        <taxon>Bacillati</taxon>
        <taxon>Bacillota</taxon>
        <taxon>Bacilli</taxon>
        <taxon>Lactobacillales</taxon>
        <taxon>Streptococcaceae</taxon>
        <taxon>Streptococcus</taxon>
    </lineage>
</organism>
<dbReference type="InterPro" id="IPR014729">
    <property type="entry name" value="Rossmann-like_a/b/a_fold"/>
</dbReference>
<keyword evidence="4 11" id="KW-0963">Cytoplasm</keyword>
<keyword evidence="6 11" id="KW-0547">Nucleotide-binding</keyword>
<evidence type="ECO:0000256" key="3">
    <source>
        <dbReference type="ARBA" id="ARBA00011245"/>
    </source>
</evidence>
<gene>
    <name evidence="11 14" type="primary">gltX</name>
    <name evidence="14" type="ORF">D8869_05235</name>
</gene>
<evidence type="ECO:0000259" key="13">
    <source>
        <dbReference type="Pfam" id="PF19269"/>
    </source>
</evidence>
<feature type="domain" description="Aminoacyl-tRNA synthetase class I anticodon-binding" evidence="13">
    <location>
        <begin position="406"/>
        <end position="533"/>
    </location>
</feature>
<dbReference type="InterPro" id="IPR033910">
    <property type="entry name" value="GluRS_core"/>
</dbReference>
<keyword evidence="7 11" id="KW-0067">ATP-binding</keyword>
<dbReference type="InterPro" id="IPR020751">
    <property type="entry name" value="aa-tRNA-synth_I_codon-bd_sub2"/>
</dbReference>
<feature type="short sequence motif" description="'KMSKS' region" evidence="11">
    <location>
        <begin position="255"/>
        <end position="259"/>
    </location>
</feature>
<keyword evidence="5 11" id="KW-0436">Ligase</keyword>
<dbReference type="FunFam" id="3.40.50.620:FF:000007">
    <property type="entry name" value="Glutamate--tRNA ligase"/>
    <property type="match status" value="1"/>
</dbReference>
<evidence type="ECO:0000256" key="2">
    <source>
        <dbReference type="ARBA" id="ARBA00007894"/>
    </source>
</evidence>
<dbReference type="GO" id="GO:0005524">
    <property type="term" value="F:ATP binding"/>
    <property type="evidence" value="ECO:0007669"/>
    <property type="project" value="UniProtKB-UniRule"/>
</dbReference>
<comment type="caution">
    <text evidence="11">Lacks conserved residue(s) required for the propagation of feature annotation.</text>
</comment>
<evidence type="ECO:0000256" key="9">
    <source>
        <dbReference type="ARBA" id="ARBA00023146"/>
    </source>
</evidence>
<dbReference type="PRINTS" id="PR00987">
    <property type="entry name" value="TRNASYNTHGLU"/>
</dbReference>
<name>A0AB74DUM7_STRSA</name>
<evidence type="ECO:0000256" key="1">
    <source>
        <dbReference type="ARBA" id="ARBA00004496"/>
    </source>
</evidence>
<comment type="subunit">
    <text evidence="3 11">Monomer.</text>
</comment>
<dbReference type="InterPro" id="IPR049940">
    <property type="entry name" value="GluQ/Sye"/>
</dbReference>
<dbReference type="NCBIfam" id="TIGR00464">
    <property type="entry name" value="gltX_bact"/>
    <property type="match status" value="1"/>
</dbReference>
<dbReference type="GO" id="GO:0006424">
    <property type="term" value="P:glutamyl-tRNA aminoacylation"/>
    <property type="evidence" value="ECO:0007669"/>
    <property type="project" value="UniProtKB-UniRule"/>
</dbReference>
<dbReference type="InterPro" id="IPR000924">
    <property type="entry name" value="Glu/Gln-tRNA-synth"/>
</dbReference>
<evidence type="ECO:0000259" key="12">
    <source>
        <dbReference type="Pfam" id="PF00749"/>
    </source>
</evidence>
<dbReference type="GO" id="GO:0008270">
    <property type="term" value="F:zinc ion binding"/>
    <property type="evidence" value="ECO:0007669"/>
    <property type="project" value="InterPro"/>
</dbReference>
<dbReference type="Proteomes" id="UP000280406">
    <property type="component" value="Unassembled WGS sequence"/>
</dbReference>
<dbReference type="InterPro" id="IPR001412">
    <property type="entry name" value="aa-tRNA-synth_I_CS"/>
</dbReference>
<feature type="binding site" evidence="11">
    <location>
        <position position="258"/>
    </location>
    <ligand>
        <name>ATP</name>
        <dbReference type="ChEBI" id="CHEBI:30616"/>
    </ligand>
</feature>
<dbReference type="PROSITE" id="PS00178">
    <property type="entry name" value="AA_TRNA_LIGASE_I"/>
    <property type="match status" value="1"/>
</dbReference>
<proteinExistence type="inferred from homology"/>
<evidence type="ECO:0000256" key="10">
    <source>
        <dbReference type="ARBA" id="ARBA00048351"/>
    </source>
</evidence>
<dbReference type="InterPro" id="IPR008925">
    <property type="entry name" value="aa_tRNA-synth_I_cd-bd_sf"/>
</dbReference>
<dbReference type="GO" id="GO:0000049">
    <property type="term" value="F:tRNA binding"/>
    <property type="evidence" value="ECO:0007669"/>
    <property type="project" value="InterPro"/>
</dbReference>
<dbReference type="PANTHER" id="PTHR43311">
    <property type="entry name" value="GLUTAMATE--TRNA LIGASE"/>
    <property type="match status" value="1"/>
</dbReference>
<evidence type="ECO:0000313" key="15">
    <source>
        <dbReference type="Proteomes" id="UP000280406"/>
    </source>
</evidence>
<comment type="caution">
    <text evidence="14">The sequence shown here is derived from an EMBL/GenBank/DDBJ whole genome shotgun (WGS) entry which is preliminary data.</text>
</comment>
<dbReference type="InterPro" id="IPR020058">
    <property type="entry name" value="Glu/Gln-tRNA-synth_Ib_cat-dom"/>
</dbReference>